<dbReference type="GO" id="GO:0000981">
    <property type="term" value="F:DNA-binding transcription factor activity, RNA polymerase II-specific"/>
    <property type="evidence" value="ECO:0007669"/>
    <property type="project" value="InterPro"/>
</dbReference>
<dbReference type="SMART" id="SM00066">
    <property type="entry name" value="GAL4"/>
    <property type="match status" value="1"/>
</dbReference>
<keyword evidence="6" id="KW-1185">Reference proteome</keyword>
<organism evidence="5 6">
    <name type="scientific">Rhynchosporium graminicola</name>
    <dbReference type="NCBI Taxonomy" id="2792576"/>
    <lineage>
        <taxon>Eukaryota</taxon>
        <taxon>Fungi</taxon>
        <taxon>Dikarya</taxon>
        <taxon>Ascomycota</taxon>
        <taxon>Pezizomycotina</taxon>
        <taxon>Leotiomycetes</taxon>
        <taxon>Helotiales</taxon>
        <taxon>Ploettnerulaceae</taxon>
        <taxon>Rhynchosporium</taxon>
    </lineage>
</organism>
<keyword evidence="2" id="KW-0539">Nucleus</keyword>
<dbReference type="InterPro" id="IPR036864">
    <property type="entry name" value="Zn2-C6_fun-type_DNA-bd_sf"/>
</dbReference>
<feature type="region of interest" description="Disordered" evidence="3">
    <location>
        <begin position="775"/>
        <end position="805"/>
    </location>
</feature>
<name>A0A1E1L1E8_9HELO</name>
<feature type="region of interest" description="Disordered" evidence="3">
    <location>
        <begin position="1"/>
        <end position="52"/>
    </location>
</feature>
<feature type="region of interest" description="Disordered" evidence="3">
    <location>
        <begin position="119"/>
        <end position="165"/>
    </location>
</feature>
<dbReference type="EMBL" id="FJUW01000032">
    <property type="protein sequence ID" value="CZT04345.1"/>
    <property type="molecule type" value="Genomic_DNA"/>
</dbReference>
<dbReference type="PROSITE" id="PS00463">
    <property type="entry name" value="ZN2_CY6_FUNGAL_1"/>
    <property type="match status" value="1"/>
</dbReference>
<sequence length="953" mass="105530">MTQKRPSQDEGNGYSDGHANGTGKANKYARSEDPEKYSTAVKQKLKNSRRAGQACDRCKMRKIKCDAAPGKCINCKQIDSECNVTNRNTGETEPRGYVDQLKEEIEYLKRRCQELEDQVLQDGENIKPSRGHGRIGSEIQQQRTPSLPAQSSNGSPPQQETDPHQSLLTIRTGTCGSNYLGVSAGNSNLSAIKGTALTILGMEIDIADFISGDMDEPTDSRFNPEFYNKSYQSFLQTMFNINPKLAKPRLPERHIGFEYAKMYFRHLNAYAPLLHSPTFMALLARSYDPTYTPTIAESVMVHMVFAIMIFHFCIRNDLDPAMKSDLNHQSNVHYHYSLSMFFELCCSKTFDDVQAMALICLHLRNFPKPGASWYLTQNTMTLAIELGLHRSAKTWVTEGKPNYLDIEMRKRTFWTLMTVHVTIAGKLGRPMMLRLEDIDVDFPEAMDDELLTEAGLDTSSTPGVCKHAIGLAAMRMIPLFLELYTTIYAVKRSPENYVTTVESLETKINAWKQELPTQLQSQNQPKGTSSELRISALYADMWVLELRLLLRHPSVEMTDDKAFKAESMRACADCASEMLNVVLELRDLNGLDTTWYNAAVYVMAITTTLFATHDKKAATQSEINVLKTDMHKWLAVMGDVGRLLGSGDSLKTAVHSVIVGTLGMLEARVTRPAMTYHQNSNPIGQSTASQRCNSEAYTALPNPAPEYRRPFQEQPPAHGPSRVAASSTAYLQSSSPPEVKVPPRKTDSGMGYDNITNAALESNHQLHSQVNTDYSQGQMDHHSTAYTPTQYSPYSEPPPTITYTPRESVRSYTNYSDDAAPLTDFALAASQIQTNGVSHWQPVPGKQQWQQFTHNLAGNFAPQDRYSASTLVSLSGRVNDLPIVDNGVGVQSGMPDMVSVKGDVAFGQLQINGHLTGELPVWPPQAGLYPFSASGMGQGSVGGMGRDPGPGAG</sequence>
<feature type="compositionally biased region" description="Polar residues" evidence="3">
    <location>
        <begin position="775"/>
        <end position="793"/>
    </location>
</feature>
<dbReference type="Pfam" id="PF04082">
    <property type="entry name" value="Fungal_trans"/>
    <property type="match status" value="1"/>
</dbReference>
<feature type="compositionally biased region" description="Polar residues" evidence="3">
    <location>
        <begin position="724"/>
        <end position="736"/>
    </location>
</feature>
<evidence type="ECO:0000256" key="3">
    <source>
        <dbReference type="SAM" id="MobiDB-lite"/>
    </source>
</evidence>
<accession>A0A1E1L1E8</accession>
<evidence type="ECO:0000313" key="5">
    <source>
        <dbReference type="EMBL" id="CZT04345.1"/>
    </source>
</evidence>
<dbReference type="Pfam" id="PF00172">
    <property type="entry name" value="Zn_clus"/>
    <property type="match status" value="1"/>
</dbReference>
<dbReference type="InParanoid" id="A0A1E1L1E8"/>
<evidence type="ECO:0000259" key="4">
    <source>
        <dbReference type="PROSITE" id="PS50048"/>
    </source>
</evidence>
<feature type="compositionally biased region" description="Polar residues" evidence="3">
    <location>
        <begin position="138"/>
        <end position="165"/>
    </location>
</feature>
<dbReference type="InterPro" id="IPR050987">
    <property type="entry name" value="AtrR-like"/>
</dbReference>
<evidence type="ECO:0000313" key="6">
    <source>
        <dbReference type="Proteomes" id="UP000178129"/>
    </source>
</evidence>
<dbReference type="GO" id="GO:0006351">
    <property type="term" value="P:DNA-templated transcription"/>
    <property type="evidence" value="ECO:0007669"/>
    <property type="project" value="InterPro"/>
</dbReference>
<dbReference type="CDD" id="cd00067">
    <property type="entry name" value="GAL4"/>
    <property type="match status" value="1"/>
</dbReference>
<feature type="region of interest" description="Disordered" evidence="3">
    <location>
        <begin position="698"/>
        <end position="745"/>
    </location>
</feature>
<protein>
    <submittedName>
        <fullName evidence="5">Related to transcription activator protein</fullName>
    </submittedName>
</protein>
<dbReference type="GO" id="GO:0008270">
    <property type="term" value="F:zinc ion binding"/>
    <property type="evidence" value="ECO:0007669"/>
    <property type="project" value="InterPro"/>
</dbReference>
<dbReference type="InterPro" id="IPR001138">
    <property type="entry name" value="Zn2Cys6_DnaBD"/>
</dbReference>
<dbReference type="Proteomes" id="UP000178129">
    <property type="component" value="Unassembled WGS sequence"/>
</dbReference>
<gene>
    <name evidence="5" type="ORF">RCO7_10050</name>
</gene>
<evidence type="ECO:0000256" key="2">
    <source>
        <dbReference type="ARBA" id="ARBA00023242"/>
    </source>
</evidence>
<dbReference type="SMART" id="SM00906">
    <property type="entry name" value="Fungal_trans"/>
    <property type="match status" value="1"/>
</dbReference>
<dbReference type="PANTHER" id="PTHR46910:SF4">
    <property type="entry name" value="ZN(2)-C6 FUNGAL-TYPE DOMAIN-CONTAINING PROTEIN"/>
    <property type="match status" value="1"/>
</dbReference>
<reference evidence="6" key="1">
    <citation type="submission" date="2016-03" db="EMBL/GenBank/DDBJ databases">
        <authorList>
            <person name="Ploux O."/>
        </authorList>
    </citation>
    <scope>NUCLEOTIDE SEQUENCE [LARGE SCALE GENOMIC DNA]</scope>
    <source>
        <strain evidence="6">UK7</strain>
    </source>
</reference>
<feature type="domain" description="Zn(2)-C6 fungal-type" evidence="4">
    <location>
        <begin position="54"/>
        <end position="84"/>
    </location>
</feature>
<dbReference type="STRING" id="914237.A0A1E1L1E8"/>
<proteinExistence type="predicted"/>
<comment type="caution">
    <text evidence="5">The sequence shown here is derived from an EMBL/GenBank/DDBJ whole genome shotgun (WGS) entry which is preliminary data.</text>
</comment>
<dbReference type="CDD" id="cd12148">
    <property type="entry name" value="fungal_TF_MHR"/>
    <property type="match status" value="1"/>
</dbReference>
<dbReference type="Gene3D" id="4.10.240.10">
    <property type="entry name" value="Zn(2)-C6 fungal-type DNA-binding domain"/>
    <property type="match status" value="1"/>
</dbReference>
<dbReference type="PANTHER" id="PTHR46910">
    <property type="entry name" value="TRANSCRIPTION FACTOR PDR1"/>
    <property type="match status" value="1"/>
</dbReference>
<dbReference type="InterPro" id="IPR007219">
    <property type="entry name" value="XnlR_reg_dom"/>
</dbReference>
<dbReference type="PROSITE" id="PS50048">
    <property type="entry name" value="ZN2_CY6_FUNGAL_2"/>
    <property type="match status" value="1"/>
</dbReference>
<evidence type="ECO:0000256" key="1">
    <source>
        <dbReference type="ARBA" id="ARBA00022723"/>
    </source>
</evidence>
<keyword evidence="1" id="KW-0479">Metal-binding</keyword>
<dbReference type="SUPFAM" id="SSF57701">
    <property type="entry name" value="Zn2/Cys6 DNA-binding domain"/>
    <property type="match status" value="1"/>
</dbReference>
<dbReference type="GO" id="GO:0003677">
    <property type="term" value="F:DNA binding"/>
    <property type="evidence" value="ECO:0007669"/>
    <property type="project" value="InterPro"/>
</dbReference>
<dbReference type="AlphaFoldDB" id="A0A1E1L1E8"/>